<accession>W6U7E4</accession>
<evidence type="ECO:0000313" key="3">
    <source>
        <dbReference type="Proteomes" id="UP000019149"/>
    </source>
</evidence>
<dbReference type="CTD" id="36344541"/>
<evidence type="ECO:0000313" key="2">
    <source>
        <dbReference type="EMBL" id="EUB56281.1"/>
    </source>
</evidence>
<dbReference type="SMART" id="SM00198">
    <property type="entry name" value="SCP"/>
    <property type="match status" value="1"/>
</dbReference>
<comment type="caution">
    <text evidence="2">The sequence shown here is derived from an EMBL/GenBank/DDBJ whole genome shotgun (WGS) entry which is preliminary data.</text>
</comment>
<proteinExistence type="predicted"/>
<reference evidence="2 3" key="1">
    <citation type="journal article" date="2013" name="Nat. Genet.">
        <title>The genome of the hydatid tapeworm Echinococcus granulosus.</title>
        <authorList>
            <person name="Zheng H."/>
            <person name="Zhang W."/>
            <person name="Zhang L."/>
            <person name="Zhang Z."/>
            <person name="Li J."/>
            <person name="Lu G."/>
            <person name="Zhu Y."/>
            <person name="Wang Y."/>
            <person name="Huang Y."/>
            <person name="Liu J."/>
            <person name="Kang H."/>
            <person name="Chen J."/>
            <person name="Wang L."/>
            <person name="Chen A."/>
            <person name="Yu S."/>
            <person name="Gao Z."/>
            <person name="Jin L."/>
            <person name="Gu W."/>
            <person name="Wang Z."/>
            <person name="Zhao L."/>
            <person name="Shi B."/>
            <person name="Wen H."/>
            <person name="Lin R."/>
            <person name="Jones M.K."/>
            <person name="Brejova B."/>
            <person name="Vinar T."/>
            <person name="Zhao G."/>
            <person name="McManus D.P."/>
            <person name="Chen Z."/>
            <person name="Zhou Y."/>
            <person name="Wang S."/>
        </authorList>
    </citation>
    <scope>NUCLEOTIDE SEQUENCE [LARGE SCALE GENOMIC DNA]</scope>
</reference>
<dbReference type="InterPro" id="IPR035940">
    <property type="entry name" value="CAP_sf"/>
</dbReference>
<protein>
    <submittedName>
        <fullName evidence="2">Glioma pathogenesis-related protein</fullName>
    </submittedName>
</protein>
<keyword evidence="3" id="KW-1185">Reference proteome</keyword>
<dbReference type="InterPro" id="IPR001283">
    <property type="entry name" value="CRISP-related"/>
</dbReference>
<feature type="domain" description="SCP" evidence="1">
    <location>
        <begin position="101"/>
        <end position="235"/>
    </location>
</feature>
<sequence length="286" mass="31452">MAGFGAIDGLIEPTKVLPFDWSICGRLGSTTNEIAVFGQMQAFNVLIDCDVVEVYQGDPFRGEELHESDDTSEMDGIGLAICFFILMSSVANAEPFNLTPGERQWLIKFHRQHRSKVDPPAANMMFLKYSIEVEHEAASKLLSCDAKNISKMEMKGYNWNLALSTKGRASVEELATAWGHQKAHFNASKDGSCMNCGEYKKMVWANSRNMGCAKAGCNNSSALLCLYSPGGNWSTEQPYLKGISCSGCKGNVTCTQNQCDPEGTSKSKLGTIFWGIMAAIFYTFFE</sequence>
<name>W6U7E4_ECHGR</name>
<dbReference type="OrthoDB" id="674273at2759"/>
<dbReference type="KEGG" id="egl:EGR_08826"/>
<dbReference type="Gene3D" id="3.40.33.10">
    <property type="entry name" value="CAP"/>
    <property type="match status" value="1"/>
</dbReference>
<dbReference type="InterPro" id="IPR014044">
    <property type="entry name" value="CAP_dom"/>
</dbReference>
<dbReference type="PANTHER" id="PTHR10334">
    <property type="entry name" value="CYSTEINE-RICH SECRETORY PROTEIN-RELATED"/>
    <property type="match status" value="1"/>
</dbReference>
<dbReference type="GeneID" id="36344541"/>
<dbReference type="AlphaFoldDB" id="W6U7E4"/>
<dbReference type="OMA" id="AHFNASK"/>
<dbReference type="RefSeq" id="XP_024347477.1">
    <property type="nucleotide sequence ID" value="XM_024498075.1"/>
</dbReference>
<organism evidence="2 3">
    <name type="scientific">Echinococcus granulosus</name>
    <name type="common">Hydatid tapeworm</name>
    <dbReference type="NCBI Taxonomy" id="6210"/>
    <lineage>
        <taxon>Eukaryota</taxon>
        <taxon>Metazoa</taxon>
        <taxon>Spiralia</taxon>
        <taxon>Lophotrochozoa</taxon>
        <taxon>Platyhelminthes</taxon>
        <taxon>Cestoda</taxon>
        <taxon>Eucestoda</taxon>
        <taxon>Cyclophyllidea</taxon>
        <taxon>Taeniidae</taxon>
        <taxon>Echinococcus</taxon>
        <taxon>Echinococcus granulosus group</taxon>
    </lineage>
</organism>
<dbReference type="SUPFAM" id="SSF55797">
    <property type="entry name" value="PR-1-like"/>
    <property type="match status" value="1"/>
</dbReference>
<dbReference type="Proteomes" id="UP000019149">
    <property type="component" value="Unassembled WGS sequence"/>
</dbReference>
<dbReference type="Pfam" id="PF00188">
    <property type="entry name" value="CAP"/>
    <property type="match status" value="1"/>
</dbReference>
<gene>
    <name evidence="2" type="ORF">EGR_08826</name>
</gene>
<evidence type="ECO:0000259" key="1">
    <source>
        <dbReference type="SMART" id="SM00198"/>
    </source>
</evidence>
<dbReference type="EMBL" id="APAU02000121">
    <property type="protein sequence ID" value="EUB56281.1"/>
    <property type="molecule type" value="Genomic_DNA"/>
</dbReference>